<comment type="caution">
    <text evidence="2">The sequence shown here is derived from an EMBL/GenBank/DDBJ whole genome shotgun (WGS) entry which is preliminary data.</text>
</comment>
<dbReference type="EMBL" id="MU251256">
    <property type="protein sequence ID" value="KAG9253784.1"/>
    <property type="molecule type" value="Genomic_DNA"/>
</dbReference>
<gene>
    <name evidence="2" type="ORF">F5Z01DRAFT_128638</name>
</gene>
<evidence type="ECO:0000256" key="1">
    <source>
        <dbReference type="SAM" id="MobiDB-lite"/>
    </source>
</evidence>
<dbReference type="Proteomes" id="UP000887229">
    <property type="component" value="Unassembled WGS sequence"/>
</dbReference>
<dbReference type="AlphaFoldDB" id="A0A9P8CNH2"/>
<feature type="compositionally biased region" description="Acidic residues" evidence="1">
    <location>
        <begin position="219"/>
        <end position="247"/>
    </location>
</feature>
<dbReference type="RefSeq" id="XP_046117708.1">
    <property type="nucleotide sequence ID" value="XM_046257549.1"/>
</dbReference>
<sequence length="531" mass="58019">MTGAWTDTRAFVSRLREWQQVLPNLTGESCKPSPKPQDTGPPPTPPTSSPNTVNDPPTSRPEAGPAQEEHPDGEDTRPPSGQQTQTAVANPSSQDDQIVGGPNNPDDGAGGKVNAVADDAAVPSNEVDRSCRTCCGPFRLMCCPLGRVSSPEIRKKPTQMWKFVRGRHGQASPGPDVGDEPQPIELAEQPADHQVTATPAAEQDVLFLDNTENGAENGAENDTENDAESDTDYDTDSDTENDAENDAEQSLSPPPTYRATGVDVVYGRTFDIDEVRSPNNDLRPKQSNSYPELSTADYILRKNTESSSFYDGFFHWFDRCPNCGTEIAWGLPWSSLPESHPSQSVETEWRAPCIHCRQILRATLAPLGQPSLTILASVENIRRHRGAPRLPTVPKENLDNGEGPSTWMERRAESADPGPSNAAAGPVPDRKGKQKMREPQDGDDLPEYQELPPKGEQPKREPLRVQFIQPAATPRMARLLETLNRDRGEPRSLDAVLSQEMFEDASTDVSDASSDPEQPEADEDGIPSRQP</sequence>
<reference evidence="2" key="1">
    <citation type="journal article" date="2021" name="IMA Fungus">
        <title>Genomic characterization of three marine fungi, including Emericellopsis atlantica sp. nov. with signatures of a generalist lifestyle and marine biomass degradation.</title>
        <authorList>
            <person name="Hagestad O.C."/>
            <person name="Hou L."/>
            <person name="Andersen J.H."/>
            <person name="Hansen E.H."/>
            <person name="Altermark B."/>
            <person name="Li C."/>
            <person name="Kuhnert E."/>
            <person name="Cox R.J."/>
            <person name="Crous P.W."/>
            <person name="Spatafora J.W."/>
            <person name="Lail K."/>
            <person name="Amirebrahimi M."/>
            <person name="Lipzen A."/>
            <person name="Pangilinan J."/>
            <person name="Andreopoulos W."/>
            <person name="Hayes R.D."/>
            <person name="Ng V."/>
            <person name="Grigoriev I.V."/>
            <person name="Jackson S.A."/>
            <person name="Sutton T.D.S."/>
            <person name="Dobson A.D.W."/>
            <person name="Rama T."/>
        </authorList>
    </citation>
    <scope>NUCLEOTIDE SEQUENCE</scope>
    <source>
        <strain evidence="2">TS7</strain>
    </source>
</reference>
<proteinExistence type="predicted"/>
<feature type="compositionally biased region" description="Basic and acidic residues" evidence="1">
    <location>
        <begin position="67"/>
        <end position="77"/>
    </location>
</feature>
<protein>
    <submittedName>
        <fullName evidence="2">Uncharacterized protein</fullName>
    </submittedName>
</protein>
<feature type="compositionally biased region" description="Pro residues" evidence="1">
    <location>
        <begin position="33"/>
        <end position="48"/>
    </location>
</feature>
<feature type="region of interest" description="Disordered" evidence="1">
    <location>
        <begin position="212"/>
        <end position="260"/>
    </location>
</feature>
<feature type="compositionally biased region" description="Basic and acidic residues" evidence="1">
    <location>
        <begin position="428"/>
        <end position="440"/>
    </location>
</feature>
<feature type="compositionally biased region" description="Basic and acidic residues" evidence="1">
    <location>
        <begin position="483"/>
        <end position="492"/>
    </location>
</feature>
<feature type="compositionally biased region" description="Polar residues" evidence="1">
    <location>
        <begin position="79"/>
        <end position="96"/>
    </location>
</feature>
<evidence type="ECO:0000313" key="3">
    <source>
        <dbReference type="Proteomes" id="UP000887229"/>
    </source>
</evidence>
<name>A0A9P8CNH2_9HYPO</name>
<organism evidence="2 3">
    <name type="scientific">Emericellopsis atlantica</name>
    <dbReference type="NCBI Taxonomy" id="2614577"/>
    <lineage>
        <taxon>Eukaryota</taxon>
        <taxon>Fungi</taxon>
        <taxon>Dikarya</taxon>
        <taxon>Ascomycota</taxon>
        <taxon>Pezizomycotina</taxon>
        <taxon>Sordariomycetes</taxon>
        <taxon>Hypocreomycetidae</taxon>
        <taxon>Hypocreales</taxon>
        <taxon>Bionectriaceae</taxon>
        <taxon>Emericellopsis</taxon>
    </lineage>
</organism>
<dbReference type="GeneID" id="70288452"/>
<dbReference type="OrthoDB" id="10568388at2759"/>
<accession>A0A9P8CNH2</accession>
<feature type="region of interest" description="Disordered" evidence="1">
    <location>
        <begin position="386"/>
        <end position="531"/>
    </location>
</feature>
<evidence type="ECO:0000313" key="2">
    <source>
        <dbReference type="EMBL" id="KAG9253784.1"/>
    </source>
</evidence>
<feature type="region of interest" description="Disordered" evidence="1">
    <location>
        <begin position="23"/>
        <end position="128"/>
    </location>
</feature>
<keyword evidence="3" id="KW-1185">Reference proteome</keyword>